<protein>
    <recommendedName>
        <fullName evidence="4">No apical meristem-associated C-terminal domain-containing protein</fullName>
    </recommendedName>
</protein>
<gene>
    <name evidence="2" type="ORF">LVIROSA_LOCUS30063</name>
</gene>
<comment type="caution">
    <text evidence="2">The sequence shown here is derived from an EMBL/GenBank/DDBJ whole genome shotgun (WGS) entry which is preliminary data.</text>
</comment>
<dbReference type="EMBL" id="CAKMRJ010005523">
    <property type="protein sequence ID" value="CAH1444205.1"/>
    <property type="molecule type" value="Genomic_DNA"/>
</dbReference>
<evidence type="ECO:0000256" key="1">
    <source>
        <dbReference type="SAM" id="MobiDB-lite"/>
    </source>
</evidence>
<proteinExistence type="predicted"/>
<organism evidence="2 3">
    <name type="scientific">Lactuca virosa</name>
    <dbReference type="NCBI Taxonomy" id="75947"/>
    <lineage>
        <taxon>Eukaryota</taxon>
        <taxon>Viridiplantae</taxon>
        <taxon>Streptophyta</taxon>
        <taxon>Embryophyta</taxon>
        <taxon>Tracheophyta</taxon>
        <taxon>Spermatophyta</taxon>
        <taxon>Magnoliopsida</taxon>
        <taxon>eudicotyledons</taxon>
        <taxon>Gunneridae</taxon>
        <taxon>Pentapetalae</taxon>
        <taxon>asterids</taxon>
        <taxon>campanulids</taxon>
        <taxon>Asterales</taxon>
        <taxon>Asteraceae</taxon>
        <taxon>Cichorioideae</taxon>
        <taxon>Cichorieae</taxon>
        <taxon>Lactucinae</taxon>
        <taxon>Lactuca</taxon>
    </lineage>
</organism>
<feature type="compositionally biased region" description="Polar residues" evidence="1">
    <location>
        <begin position="164"/>
        <end position="184"/>
    </location>
</feature>
<feature type="region of interest" description="Disordered" evidence="1">
    <location>
        <begin position="44"/>
        <end position="78"/>
    </location>
</feature>
<evidence type="ECO:0008006" key="4">
    <source>
        <dbReference type="Google" id="ProtNLM"/>
    </source>
</evidence>
<evidence type="ECO:0000313" key="3">
    <source>
        <dbReference type="Proteomes" id="UP001157418"/>
    </source>
</evidence>
<dbReference type="PANTHER" id="PTHR45023">
    <property type="match status" value="1"/>
</dbReference>
<feature type="compositionally biased region" description="Basic and acidic residues" evidence="1">
    <location>
        <begin position="67"/>
        <end position="78"/>
    </location>
</feature>
<sequence length="208" mass="23716">MILRQEEVVVGYTAGDRAVLAVPSGNVTMNSRLNNLEALFIRTESDSSSNEPASERNEEDGELQPISEKEHNYTDRQKSKKLVELKELSLARAYVDCLQGKQCINQQRMNTLASGRYEADVLKVSQSECEGLLIRKLFLMQKAWEWLKDHAKWELVPKVCENLSPPSSKQTKISSSNTYTTSSDAHYPPRPPNNNNRLMLKTHHLREK</sequence>
<evidence type="ECO:0000313" key="2">
    <source>
        <dbReference type="EMBL" id="CAH1444205.1"/>
    </source>
</evidence>
<dbReference type="PANTHER" id="PTHR45023:SF13">
    <property type="entry name" value="PUTATIVE-RELATED"/>
    <property type="match status" value="1"/>
</dbReference>
<feature type="region of interest" description="Disordered" evidence="1">
    <location>
        <begin position="164"/>
        <end position="208"/>
    </location>
</feature>
<accession>A0AAU9P201</accession>
<dbReference type="Proteomes" id="UP001157418">
    <property type="component" value="Unassembled WGS sequence"/>
</dbReference>
<keyword evidence="3" id="KW-1185">Reference proteome</keyword>
<reference evidence="2 3" key="1">
    <citation type="submission" date="2022-01" db="EMBL/GenBank/DDBJ databases">
        <authorList>
            <person name="Xiong W."/>
            <person name="Schranz E."/>
        </authorList>
    </citation>
    <scope>NUCLEOTIDE SEQUENCE [LARGE SCALE GENOMIC DNA]</scope>
</reference>
<name>A0AAU9P201_9ASTR</name>
<dbReference type="AlphaFoldDB" id="A0AAU9P201"/>